<sequence>MNDQHQCWVSLYPAHVDPDLERRLGATCTLVSEWRKRVAENPDAIAMRYFNESWTVSRVDELSDATASFFEEKGVKAGDKVGVQLQNVPQFAWCMVALWKLGAVPLILNTMYGTRELTTILSDARPVGLVTSEVDARVIDGLELPGHTPWVMTTDDDDLEALSSASSVCEADDGLGLGRAVAAHIGRTVSSFVPSPEHPALLTYTSGTTGPPKGAVGTHRNLLSVGLGVQQWLDLRPGDGVLAVAPLFHITGAVATAATALTVARADLIFVGRTRPAAMVEAIRQHDVRHLLGSITVYNALLDYEGLTRDDLAHLKTVYSGGAPVPPATVEKFEYRFGHYIHNIYGMTETASAVVAVPLGQRAPVDSSTGTLAIGVPLPGMDARVVDIEGKAVEPGVMGELVLKGPQCTAEYLNKPDDTAATIREGWLHTGDVAVMDLAGWIYLVDRQKDQINVSGYKVWPREVEDVIYEHPGVSEVAVVGLPDSYAGERVTAFVSLQSGAEVNAEDIGGLVKQRMARFKVPKDIYLIDELPKTPTGKIQRRVLRDAAANVTAEG</sequence>
<dbReference type="InterPro" id="IPR025110">
    <property type="entry name" value="AMP-bd_C"/>
</dbReference>
<dbReference type="Gene3D" id="3.40.50.12780">
    <property type="entry name" value="N-terminal domain of ligase-like"/>
    <property type="match status" value="1"/>
</dbReference>
<dbReference type="SUPFAM" id="SSF56801">
    <property type="entry name" value="Acetyl-CoA synthetase-like"/>
    <property type="match status" value="1"/>
</dbReference>
<feature type="domain" description="AMP-dependent synthetase/ligase" evidence="1">
    <location>
        <begin position="35"/>
        <end position="413"/>
    </location>
</feature>
<dbReference type="Proteomes" id="UP001251870">
    <property type="component" value="Unassembled WGS sequence"/>
</dbReference>
<keyword evidence="4" id="KW-1185">Reference proteome</keyword>
<dbReference type="EMBL" id="JAVKGR010000001">
    <property type="protein sequence ID" value="MDR8018390.1"/>
    <property type="molecule type" value="Genomic_DNA"/>
</dbReference>
<dbReference type="InterPro" id="IPR042099">
    <property type="entry name" value="ANL_N_sf"/>
</dbReference>
<reference evidence="3 4" key="1">
    <citation type="submission" date="2023-09" db="EMBL/GenBank/DDBJ databases">
        <title>Description of three actinobacteria isolated from air of manufacturing shop in a pharmaceutical factory.</title>
        <authorList>
            <person name="Zhang D.-F."/>
        </authorList>
    </citation>
    <scope>NUCLEOTIDE SEQUENCE [LARGE SCALE GENOMIC DNA]</scope>
    <source>
        <strain evidence="3 4">LY-0111</strain>
    </source>
</reference>
<evidence type="ECO:0000313" key="3">
    <source>
        <dbReference type="EMBL" id="MDR8018390.1"/>
    </source>
</evidence>
<proteinExistence type="predicted"/>
<dbReference type="Pfam" id="PF00501">
    <property type="entry name" value="AMP-binding"/>
    <property type="match status" value="1"/>
</dbReference>
<evidence type="ECO:0000259" key="2">
    <source>
        <dbReference type="Pfam" id="PF13193"/>
    </source>
</evidence>
<gene>
    <name evidence="3" type="ORF">RIL96_02250</name>
</gene>
<dbReference type="InterPro" id="IPR050237">
    <property type="entry name" value="ATP-dep_AMP-bd_enzyme"/>
</dbReference>
<dbReference type="PANTHER" id="PTHR43767">
    <property type="entry name" value="LONG-CHAIN-FATTY-ACID--COA LIGASE"/>
    <property type="match status" value="1"/>
</dbReference>
<dbReference type="PANTHER" id="PTHR43767:SF1">
    <property type="entry name" value="NONRIBOSOMAL PEPTIDE SYNTHASE PES1 (EUROFUNG)-RELATED"/>
    <property type="match status" value="1"/>
</dbReference>
<accession>A0ABU2DPV3</accession>
<dbReference type="RefSeq" id="WP_310547364.1">
    <property type="nucleotide sequence ID" value="NZ_JAVKGR010000001.1"/>
</dbReference>
<dbReference type="Pfam" id="PF13193">
    <property type="entry name" value="AMP-binding_C"/>
    <property type="match status" value="1"/>
</dbReference>
<dbReference type="InterPro" id="IPR045851">
    <property type="entry name" value="AMP-bd_C_sf"/>
</dbReference>
<dbReference type="Gene3D" id="3.30.300.30">
    <property type="match status" value="1"/>
</dbReference>
<organism evidence="3 4">
    <name type="scientific">Nesterenkonia aerolata</name>
    <dbReference type="NCBI Taxonomy" id="3074079"/>
    <lineage>
        <taxon>Bacteria</taxon>
        <taxon>Bacillati</taxon>
        <taxon>Actinomycetota</taxon>
        <taxon>Actinomycetes</taxon>
        <taxon>Micrococcales</taxon>
        <taxon>Micrococcaceae</taxon>
        <taxon>Nesterenkonia</taxon>
    </lineage>
</organism>
<dbReference type="InterPro" id="IPR000873">
    <property type="entry name" value="AMP-dep_synth/lig_dom"/>
</dbReference>
<comment type="caution">
    <text evidence="3">The sequence shown here is derived from an EMBL/GenBank/DDBJ whole genome shotgun (WGS) entry which is preliminary data.</text>
</comment>
<protein>
    <submittedName>
        <fullName evidence="3">AMP-binding protein</fullName>
    </submittedName>
</protein>
<feature type="domain" description="AMP-binding enzyme C-terminal" evidence="2">
    <location>
        <begin position="463"/>
        <end position="538"/>
    </location>
</feature>
<dbReference type="InterPro" id="IPR020845">
    <property type="entry name" value="AMP-binding_CS"/>
</dbReference>
<name>A0ABU2DPV3_9MICC</name>
<dbReference type="PROSITE" id="PS00455">
    <property type="entry name" value="AMP_BINDING"/>
    <property type="match status" value="1"/>
</dbReference>
<evidence type="ECO:0000313" key="4">
    <source>
        <dbReference type="Proteomes" id="UP001251870"/>
    </source>
</evidence>
<evidence type="ECO:0000259" key="1">
    <source>
        <dbReference type="Pfam" id="PF00501"/>
    </source>
</evidence>